<dbReference type="SUPFAM" id="SSF55811">
    <property type="entry name" value="Nudix"/>
    <property type="match status" value="1"/>
</dbReference>
<organism evidence="3 4">
    <name type="scientific">Synechococcus lacustris str. Tous</name>
    <dbReference type="NCBI Taxonomy" id="1910958"/>
    <lineage>
        <taxon>Bacteria</taxon>
        <taxon>Bacillati</taxon>
        <taxon>Cyanobacteriota</taxon>
        <taxon>Cyanophyceae</taxon>
        <taxon>Synechococcales</taxon>
        <taxon>Synechococcaceae</taxon>
        <taxon>Synechococcus</taxon>
    </lineage>
</organism>
<comment type="caution">
    <text evidence="3">The sequence shown here is derived from an EMBL/GenBank/DDBJ whole genome shotgun (WGS) entry which is preliminary data.</text>
</comment>
<feature type="domain" description="Nudix hydrolase" evidence="2">
    <location>
        <begin position="1"/>
        <end position="130"/>
    </location>
</feature>
<protein>
    <submittedName>
        <fullName evidence="3">NUDIX hydrolase</fullName>
    </submittedName>
</protein>
<keyword evidence="1 3" id="KW-0378">Hydrolase</keyword>
<evidence type="ECO:0000259" key="2">
    <source>
        <dbReference type="PROSITE" id="PS51462"/>
    </source>
</evidence>
<keyword evidence="4" id="KW-1185">Reference proteome</keyword>
<dbReference type="InterPro" id="IPR015797">
    <property type="entry name" value="NUDIX_hydrolase-like_dom_sf"/>
</dbReference>
<dbReference type="Proteomes" id="UP000240206">
    <property type="component" value="Unassembled WGS sequence"/>
</dbReference>
<accession>A0A2P7EHI4</accession>
<dbReference type="Pfam" id="PF00293">
    <property type="entry name" value="NUDIX"/>
    <property type="match status" value="1"/>
</dbReference>
<gene>
    <name evidence="3" type="ORF">C7K08_02065</name>
</gene>
<dbReference type="PROSITE" id="PS00893">
    <property type="entry name" value="NUDIX_BOX"/>
    <property type="match status" value="1"/>
</dbReference>
<proteinExistence type="predicted"/>
<name>A0A2P7EHI4_9SYNE</name>
<sequence>MLERQGKWLLQLRDDVAGIVYPGTWALFGGHLEPGETAMEAVQRELLEEINWTSTQLEPWFVQSSPQRVAHFFRGSLGVPLTELTLLEGQDMVLASLAELRSGEVLSPKNAEIRPFAPSLQWAVTELLKQ</sequence>
<dbReference type="PROSITE" id="PS51462">
    <property type="entry name" value="NUDIX"/>
    <property type="match status" value="1"/>
</dbReference>
<evidence type="ECO:0000313" key="3">
    <source>
        <dbReference type="EMBL" id="PSI02659.1"/>
    </source>
</evidence>
<evidence type="ECO:0000256" key="1">
    <source>
        <dbReference type="ARBA" id="ARBA00022801"/>
    </source>
</evidence>
<dbReference type="EMBL" id="PXVC01000004">
    <property type="protein sequence ID" value="PSI02659.1"/>
    <property type="molecule type" value="Genomic_DNA"/>
</dbReference>
<dbReference type="Gene3D" id="3.90.79.10">
    <property type="entry name" value="Nucleoside Triphosphate Pyrophosphohydrolase"/>
    <property type="match status" value="1"/>
</dbReference>
<dbReference type="AlphaFoldDB" id="A0A2P7EHI4"/>
<dbReference type="STRING" id="1910958.BTM30_01235"/>
<dbReference type="InterPro" id="IPR000086">
    <property type="entry name" value="NUDIX_hydrolase_dom"/>
</dbReference>
<dbReference type="CDD" id="cd18882">
    <property type="entry name" value="NUDIX_Hydrolase"/>
    <property type="match status" value="1"/>
</dbReference>
<dbReference type="GO" id="GO:0016787">
    <property type="term" value="F:hydrolase activity"/>
    <property type="evidence" value="ECO:0007669"/>
    <property type="project" value="UniProtKB-KW"/>
</dbReference>
<reference evidence="4" key="1">
    <citation type="submission" date="2018-03" db="EMBL/GenBank/DDBJ databases">
        <title>Ecological and genomic features of two cosmopolitan and abundant freshwater picocyanobacteria.</title>
        <authorList>
            <person name="Cabello-Yeves P.J."/>
            <person name="Picazo A."/>
            <person name="Camacho A."/>
            <person name="Callieri C."/>
            <person name="Rosselli R."/>
            <person name="Roda-Garcia J."/>
            <person name="Coutinho F.H."/>
            <person name="Rodriguez-Valera F."/>
        </authorList>
    </citation>
    <scope>NUCLEOTIDE SEQUENCE [LARGE SCALE GENOMIC DNA]</scope>
    <source>
        <strain evidence="4">Tous</strain>
    </source>
</reference>
<dbReference type="InterPro" id="IPR020084">
    <property type="entry name" value="NUDIX_hydrolase_CS"/>
</dbReference>
<evidence type="ECO:0000313" key="4">
    <source>
        <dbReference type="Proteomes" id="UP000240206"/>
    </source>
</evidence>